<dbReference type="GO" id="GO:0016020">
    <property type="term" value="C:membrane"/>
    <property type="evidence" value="ECO:0007669"/>
    <property type="project" value="UniProtKB-SubCell"/>
</dbReference>
<evidence type="ECO:0000313" key="6">
    <source>
        <dbReference type="EMBL" id="CAI3549334.1"/>
    </source>
</evidence>
<reference evidence="6" key="2">
    <citation type="submission" date="2022-10" db="EMBL/GenBank/DDBJ databases">
        <authorList>
            <person name="Aires J."/>
            <person name="Mesa V."/>
        </authorList>
    </citation>
    <scope>NUCLEOTIDE SEQUENCE</scope>
    <source>
        <strain evidence="6">Clostridium neonatale JD116</strain>
    </source>
</reference>
<feature type="transmembrane region" description="Helical" evidence="5">
    <location>
        <begin position="359"/>
        <end position="378"/>
    </location>
</feature>
<feature type="transmembrane region" description="Helical" evidence="5">
    <location>
        <begin position="156"/>
        <end position="173"/>
    </location>
</feature>
<feature type="transmembrane region" description="Helical" evidence="5">
    <location>
        <begin position="416"/>
        <end position="435"/>
    </location>
</feature>
<evidence type="ECO:0000256" key="3">
    <source>
        <dbReference type="ARBA" id="ARBA00022989"/>
    </source>
</evidence>
<dbReference type="AlphaFoldDB" id="A0A2A7MHD8"/>
<feature type="transmembrane region" description="Helical" evidence="5">
    <location>
        <begin position="125"/>
        <end position="144"/>
    </location>
</feature>
<dbReference type="EMBL" id="PDCJ01000001">
    <property type="protein sequence ID" value="PEG30937.1"/>
    <property type="molecule type" value="Genomic_DNA"/>
</dbReference>
<dbReference type="OrthoDB" id="3181223at2"/>
<comment type="subcellular location">
    <subcellularLocation>
        <location evidence="1">Membrane</location>
        <topology evidence="1">Multi-pass membrane protein</topology>
    </subcellularLocation>
</comment>
<dbReference type="STRING" id="137838.GCA_001458595_02310"/>
<dbReference type="InterPro" id="IPR050598">
    <property type="entry name" value="AminoAcid_Transporter"/>
</dbReference>
<evidence type="ECO:0000256" key="4">
    <source>
        <dbReference type="ARBA" id="ARBA00023136"/>
    </source>
</evidence>
<accession>A0A2A7MHD8</accession>
<dbReference type="Proteomes" id="UP001189143">
    <property type="component" value="Unassembled WGS sequence"/>
</dbReference>
<dbReference type="Proteomes" id="UP000220840">
    <property type="component" value="Unassembled WGS sequence"/>
</dbReference>
<sequence length="442" mass="48115">MKNKGYGLFTTIAMIVGVVIGSGIFFKSDNILVATGGNIGLGVIVFCIAAIAIIFGGLAMGELASRTTEPGGVIAYAEMCWDKRIACAFGWFMTFLYYPTLIAVVAYVAGIYLCMLFGINGSFELQILIGLIVIVSLFFINTISARLGGIFQSASTIIKLLPLAIIAFAGLVFGNVDGLSLSNMSEGINSSGWIAAIAPIAFSFDGWTVSTSIGHEVRNSKRNLPRALIISPILILIIYILYFVGISIYLGPETIMALGDEHVYLAARNIFGHFGAKILLTFVVISIIGTVNGLIIGMIRQPYSLAIRGMFPCKDKISKIDEKLYIPVNSAIVGFVISIFWLAIHYITTKLSMMGNSDISEISVAMSYLLYIILYVKVLKFGINKEIKSIFIGIITPILAIIGALIIVFGSMSNNLFWIFMIICFSILCSGFVFWKRQEKSN</sequence>
<evidence type="ECO:0000313" key="8">
    <source>
        <dbReference type="Proteomes" id="UP000220840"/>
    </source>
</evidence>
<dbReference type="PIRSF" id="PIRSF006060">
    <property type="entry name" value="AA_transporter"/>
    <property type="match status" value="1"/>
</dbReference>
<feature type="transmembrane region" description="Helical" evidence="5">
    <location>
        <begin position="193"/>
        <end position="215"/>
    </location>
</feature>
<evidence type="ECO:0000256" key="1">
    <source>
        <dbReference type="ARBA" id="ARBA00004141"/>
    </source>
</evidence>
<dbReference type="Gene3D" id="1.20.1740.10">
    <property type="entry name" value="Amino acid/polyamine transporter I"/>
    <property type="match status" value="1"/>
</dbReference>
<dbReference type="InterPro" id="IPR002293">
    <property type="entry name" value="AA/rel_permease1"/>
</dbReference>
<dbReference type="RefSeq" id="WP_058295101.1">
    <property type="nucleotide sequence ID" value="NZ_CAMRXC010000247.1"/>
</dbReference>
<keyword evidence="4 5" id="KW-0472">Membrane</keyword>
<dbReference type="EMBL" id="CAMTCP010000088">
    <property type="protein sequence ID" value="CAI3549334.1"/>
    <property type="molecule type" value="Genomic_DNA"/>
</dbReference>
<dbReference type="PANTHER" id="PTHR11785">
    <property type="entry name" value="AMINO ACID TRANSPORTER"/>
    <property type="match status" value="1"/>
</dbReference>
<feature type="transmembrane region" description="Helical" evidence="5">
    <location>
        <begin position="270"/>
        <end position="299"/>
    </location>
</feature>
<comment type="caution">
    <text evidence="7">The sequence shown here is derived from an EMBL/GenBank/DDBJ whole genome shotgun (WGS) entry which is preliminary data.</text>
</comment>
<feature type="transmembrane region" description="Helical" evidence="5">
    <location>
        <begin position="38"/>
        <end position="59"/>
    </location>
</feature>
<feature type="transmembrane region" description="Helical" evidence="5">
    <location>
        <begin position="7"/>
        <end position="26"/>
    </location>
</feature>
<evidence type="ECO:0000256" key="2">
    <source>
        <dbReference type="ARBA" id="ARBA00022692"/>
    </source>
</evidence>
<name>A0A2A7MHD8_9CLOT</name>
<proteinExistence type="predicted"/>
<keyword evidence="8" id="KW-1185">Reference proteome</keyword>
<gene>
    <name evidence="6" type="ORF">CNEO2_170073</name>
    <name evidence="7" type="ORF">CQ394_04230</name>
</gene>
<evidence type="ECO:0000256" key="5">
    <source>
        <dbReference type="SAM" id="Phobius"/>
    </source>
</evidence>
<organism evidence="7 8">
    <name type="scientific">Clostridium neonatale</name>
    <dbReference type="NCBI Taxonomy" id="137838"/>
    <lineage>
        <taxon>Bacteria</taxon>
        <taxon>Bacillati</taxon>
        <taxon>Bacillota</taxon>
        <taxon>Clostridia</taxon>
        <taxon>Eubacteriales</taxon>
        <taxon>Clostridiaceae</taxon>
        <taxon>Clostridium</taxon>
    </lineage>
</organism>
<reference evidence="7 8" key="1">
    <citation type="submission" date="2017-10" db="EMBL/GenBank/DDBJ databases">
        <title>Effective Description of Clostridium neonatale sp. nov. linked to necrotizing enterocolitis in neonates and a clarification of species assignable to the genus Clostridium (Prazmowski 1880) emend. Lawson and Rainey 2016.</title>
        <authorList>
            <person name="Bernard K."/>
            <person name="Burdz T."/>
            <person name="Wiebe D."/>
            <person name="Balcewich B."/>
            <person name="Alfa M."/>
            <person name="Bernier A.-M."/>
        </authorList>
    </citation>
    <scope>NUCLEOTIDE SEQUENCE [LARGE SCALE GENOMIC DNA]</scope>
    <source>
        <strain evidence="7 8">LCDC99A005</strain>
    </source>
</reference>
<dbReference type="GO" id="GO:0015179">
    <property type="term" value="F:L-amino acid transmembrane transporter activity"/>
    <property type="evidence" value="ECO:0007669"/>
    <property type="project" value="TreeGrafter"/>
</dbReference>
<keyword evidence="3 5" id="KW-1133">Transmembrane helix</keyword>
<keyword evidence="2 5" id="KW-0812">Transmembrane</keyword>
<dbReference type="PANTHER" id="PTHR11785:SF512">
    <property type="entry name" value="SOBREMESA, ISOFORM B"/>
    <property type="match status" value="1"/>
</dbReference>
<feature type="transmembrane region" description="Helical" evidence="5">
    <location>
        <begin position="390"/>
        <end position="410"/>
    </location>
</feature>
<protein>
    <submittedName>
        <fullName evidence="7">APC family permease</fullName>
    </submittedName>
    <submittedName>
        <fullName evidence="6">Amino acid/polyamine transporter</fullName>
    </submittedName>
</protein>
<feature type="transmembrane region" description="Helical" evidence="5">
    <location>
        <begin position="95"/>
        <end position="119"/>
    </location>
</feature>
<evidence type="ECO:0000313" key="7">
    <source>
        <dbReference type="EMBL" id="PEG30937.1"/>
    </source>
</evidence>
<dbReference type="Pfam" id="PF13520">
    <property type="entry name" value="AA_permease_2"/>
    <property type="match status" value="1"/>
</dbReference>
<feature type="transmembrane region" description="Helical" evidence="5">
    <location>
        <begin position="324"/>
        <end position="347"/>
    </location>
</feature>
<feature type="transmembrane region" description="Helical" evidence="5">
    <location>
        <begin position="227"/>
        <end position="250"/>
    </location>
</feature>